<keyword evidence="1" id="KW-0812">Transmembrane</keyword>
<dbReference type="SUPFAM" id="SSF81901">
    <property type="entry name" value="HCP-like"/>
    <property type="match status" value="1"/>
</dbReference>
<reference evidence="4" key="1">
    <citation type="journal article" date="2015" name="PLoS Genet.">
        <title>Genome Sequence and Transcriptome Analyses of Chrysochromulina tobin: Metabolic Tools for Enhanced Algal Fitness in the Prominent Order Prymnesiales (Haptophyceae).</title>
        <authorList>
            <person name="Hovde B.T."/>
            <person name="Deodato C.R."/>
            <person name="Hunsperger H.M."/>
            <person name="Ryken S.A."/>
            <person name="Yost W."/>
            <person name="Jha R.K."/>
            <person name="Patterson J."/>
            <person name="Monnat R.J. Jr."/>
            <person name="Barlow S.B."/>
            <person name="Starkenburg S.R."/>
            <person name="Cattolico R.A."/>
        </authorList>
    </citation>
    <scope>NUCLEOTIDE SEQUENCE</scope>
    <source>
        <strain evidence="4">CCMP291</strain>
    </source>
</reference>
<feature type="transmembrane region" description="Helical" evidence="1">
    <location>
        <begin position="393"/>
        <end position="413"/>
    </location>
</feature>
<keyword evidence="2" id="KW-0732">Signal</keyword>
<dbReference type="EMBL" id="JWZX01001048">
    <property type="protein sequence ID" value="KOO34915.1"/>
    <property type="molecule type" value="Genomic_DNA"/>
</dbReference>
<comment type="caution">
    <text evidence="3">The sequence shown here is derived from an EMBL/GenBank/DDBJ whole genome shotgun (WGS) entry which is preliminary data.</text>
</comment>
<dbReference type="Proteomes" id="UP000037460">
    <property type="component" value="Unassembled WGS sequence"/>
</dbReference>
<dbReference type="Gene3D" id="1.25.40.10">
    <property type="entry name" value="Tetratricopeptide repeat domain"/>
    <property type="match status" value="1"/>
</dbReference>
<evidence type="ECO:0000256" key="1">
    <source>
        <dbReference type="SAM" id="Phobius"/>
    </source>
</evidence>
<sequence length="437" mass="48487">MRRVVLLSLWMSMARADVTADFDALEVERRAKAAIDMAGCPERTQWQHATLPNELEPGIPSAVYWLLSLFSAEDTAEIVTYLREHATFSTHPGSTDMQPEFASYIYTHGAVIEDAPWKNHIWMKLSELLASCVTPFVRQKFACATCVPCTSLVRRYRPKERKQIFAHRDAESKVTLVLELQPARPVGAAGGLYIMEGTEANRSFPALAAGDAFAHGHELLHGVYLACADRRLSGARAEECERLSLIVWYHEDRAQCVNGVDSRASEEMLIQSASKGVAEGLYAWAVTITTRYLKPERAQDASTAHAKEEIATAISMLERAALEQNHSNAAMQLANLYLDGISPALRPDPVRAERMLNLAADLGSDRAAKWRASAKGQQLQKALKHSTPLSKGYVGMLLLAVALVFLLRIRMAYAKLEKRGGKKGFVKKLKVEKDKDH</sequence>
<keyword evidence="1" id="KW-0472">Membrane</keyword>
<protein>
    <recommendedName>
        <fullName evidence="5">Fe2OG dioxygenase domain-containing protein</fullName>
    </recommendedName>
</protein>
<organism evidence="3 4">
    <name type="scientific">Chrysochromulina tobinii</name>
    <dbReference type="NCBI Taxonomy" id="1460289"/>
    <lineage>
        <taxon>Eukaryota</taxon>
        <taxon>Haptista</taxon>
        <taxon>Haptophyta</taxon>
        <taxon>Prymnesiophyceae</taxon>
        <taxon>Prymnesiales</taxon>
        <taxon>Chrysochromulinaceae</taxon>
        <taxon>Chrysochromulina</taxon>
    </lineage>
</organism>
<feature type="signal peptide" evidence="2">
    <location>
        <begin position="1"/>
        <end position="16"/>
    </location>
</feature>
<keyword evidence="1" id="KW-1133">Transmembrane helix</keyword>
<evidence type="ECO:0000256" key="2">
    <source>
        <dbReference type="SAM" id="SignalP"/>
    </source>
</evidence>
<evidence type="ECO:0000313" key="3">
    <source>
        <dbReference type="EMBL" id="KOO34915.1"/>
    </source>
</evidence>
<dbReference type="InterPro" id="IPR011990">
    <property type="entry name" value="TPR-like_helical_dom_sf"/>
</dbReference>
<evidence type="ECO:0000313" key="4">
    <source>
        <dbReference type="Proteomes" id="UP000037460"/>
    </source>
</evidence>
<proteinExistence type="predicted"/>
<name>A0A0M0K7W0_9EUKA</name>
<dbReference type="OrthoDB" id="45949at2759"/>
<accession>A0A0M0K7W0</accession>
<evidence type="ECO:0008006" key="5">
    <source>
        <dbReference type="Google" id="ProtNLM"/>
    </source>
</evidence>
<gene>
    <name evidence="3" type="ORF">Ctob_016386</name>
</gene>
<feature type="chain" id="PRO_5005602530" description="Fe2OG dioxygenase domain-containing protein" evidence="2">
    <location>
        <begin position="17"/>
        <end position="437"/>
    </location>
</feature>
<keyword evidence="4" id="KW-1185">Reference proteome</keyword>
<dbReference type="AlphaFoldDB" id="A0A0M0K7W0"/>